<dbReference type="EMBL" id="AUZZ01005670">
    <property type="protein sequence ID" value="EQD48712.1"/>
    <property type="molecule type" value="Genomic_DNA"/>
</dbReference>
<comment type="caution">
    <text evidence="3">The sequence shown here is derived from an EMBL/GenBank/DDBJ whole genome shotgun (WGS) entry which is preliminary data.</text>
</comment>
<reference evidence="3" key="1">
    <citation type="submission" date="2013-08" db="EMBL/GenBank/DDBJ databases">
        <authorList>
            <person name="Mendez C."/>
            <person name="Richter M."/>
            <person name="Ferrer M."/>
            <person name="Sanchez J."/>
        </authorList>
    </citation>
    <scope>NUCLEOTIDE SEQUENCE</scope>
</reference>
<sequence>MEIKRVLVTGATGFIGSHVVEEALRNGYAVRGLDIKDNTNQDIEFARADICDKDAVSKAMESIDYVVHLAAVTSVVEFEKNPLECFDINVSGFLNVLSAASSAGVKKVVYASSAAVYTGEHFSDSLPLDYSKQNNPYALSKMMNEM</sequence>
<protein>
    <submittedName>
        <fullName evidence="3">NAD-dependent epimerase/dehydratase</fullName>
    </submittedName>
</protein>
<organism evidence="3">
    <name type="scientific">mine drainage metagenome</name>
    <dbReference type="NCBI Taxonomy" id="410659"/>
    <lineage>
        <taxon>unclassified sequences</taxon>
        <taxon>metagenomes</taxon>
        <taxon>ecological metagenomes</taxon>
    </lineage>
</organism>
<accession>T0ZVR0</accession>
<dbReference type="InterPro" id="IPR001509">
    <property type="entry name" value="Epimerase_deHydtase"/>
</dbReference>
<gene>
    <name evidence="3" type="ORF">B2A_07885</name>
</gene>
<dbReference type="PANTHER" id="PTHR43000">
    <property type="entry name" value="DTDP-D-GLUCOSE 4,6-DEHYDRATASE-RELATED"/>
    <property type="match status" value="1"/>
</dbReference>
<proteinExistence type="inferred from homology"/>
<dbReference type="AlphaFoldDB" id="T0ZVR0"/>
<evidence type="ECO:0000313" key="3">
    <source>
        <dbReference type="EMBL" id="EQD48712.1"/>
    </source>
</evidence>
<feature type="non-terminal residue" evidence="3">
    <location>
        <position position="146"/>
    </location>
</feature>
<dbReference type="Gene3D" id="3.40.50.720">
    <property type="entry name" value="NAD(P)-binding Rossmann-like Domain"/>
    <property type="match status" value="1"/>
</dbReference>
<evidence type="ECO:0000256" key="1">
    <source>
        <dbReference type="ARBA" id="ARBA00007637"/>
    </source>
</evidence>
<comment type="similarity">
    <text evidence="1">Belongs to the NAD(P)-dependent epimerase/dehydratase family.</text>
</comment>
<dbReference type="SUPFAM" id="SSF51735">
    <property type="entry name" value="NAD(P)-binding Rossmann-fold domains"/>
    <property type="match status" value="1"/>
</dbReference>
<dbReference type="Pfam" id="PF01370">
    <property type="entry name" value="Epimerase"/>
    <property type="match status" value="1"/>
</dbReference>
<evidence type="ECO:0000259" key="2">
    <source>
        <dbReference type="Pfam" id="PF01370"/>
    </source>
</evidence>
<dbReference type="InterPro" id="IPR036291">
    <property type="entry name" value="NAD(P)-bd_dom_sf"/>
</dbReference>
<feature type="domain" description="NAD-dependent epimerase/dehydratase" evidence="2">
    <location>
        <begin position="6"/>
        <end position="145"/>
    </location>
</feature>
<name>T0ZVR0_9ZZZZ</name>
<reference evidence="3" key="2">
    <citation type="journal article" date="2014" name="ISME J.">
        <title>Microbial stratification in low pH oxic and suboxic macroscopic growths along an acid mine drainage.</title>
        <authorList>
            <person name="Mendez-Garcia C."/>
            <person name="Mesa V."/>
            <person name="Sprenger R.R."/>
            <person name="Richter M."/>
            <person name="Diez M.S."/>
            <person name="Solano J."/>
            <person name="Bargiela R."/>
            <person name="Golyshina O.V."/>
            <person name="Manteca A."/>
            <person name="Ramos J.L."/>
            <person name="Gallego J.R."/>
            <person name="Llorente I."/>
            <person name="Martins Dos Santos V.A."/>
            <person name="Jensen O.N."/>
            <person name="Pelaez A.I."/>
            <person name="Sanchez J."/>
            <person name="Ferrer M."/>
        </authorList>
    </citation>
    <scope>NUCLEOTIDE SEQUENCE</scope>
</reference>